<keyword evidence="2" id="KW-1185">Reference proteome</keyword>
<name>A0A4R3IAB3_9GAMM</name>
<evidence type="ECO:0000313" key="2">
    <source>
        <dbReference type="Proteomes" id="UP000295793"/>
    </source>
</evidence>
<dbReference type="InterPro" id="IPR005619">
    <property type="entry name" value="Uncharacterised_YajG"/>
</dbReference>
<dbReference type="OrthoDB" id="5740854at2"/>
<keyword evidence="1" id="KW-0449">Lipoprotein</keyword>
<dbReference type="EMBL" id="SLZR01000003">
    <property type="protein sequence ID" value="TCS42437.1"/>
    <property type="molecule type" value="Genomic_DNA"/>
</dbReference>
<dbReference type="RefSeq" id="WP_132700357.1">
    <property type="nucleotide sequence ID" value="NZ_SLZR01000003.1"/>
</dbReference>
<dbReference type="AlphaFoldDB" id="A0A4R3IAB3"/>
<sequence length="196" mass="21561">MHSVFKRWQEAAALTLVITLAGCAQLSPQLLTFESTVGAEEVVNAPVTMTVAVVDDRAEQAIGYRGGIYSDTSVIESKQPLAEQIKKIASEAFRAGGAEITNVFPQFDVQISIDEFSYVSEDVKTGIKRSTGAARLGILVTSGQGTFRNSFKTSEYIETLGYPSEEKNEELLKNIFNSVMERMLSDPELELFLSEY</sequence>
<dbReference type="Proteomes" id="UP000295793">
    <property type="component" value="Unassembled WGS sequence"/>
</dbReference>
<accession>A0A4R3IAB3</accession>
<protein>
    <submittedName>
        <fullName evidence="1">Putative lipoprotein YajG</fullName>
    </submittedName>
</protein>
<dbReference type="PROSITE" id="PS51257">
    <property type="entry name" value="PROKAR_LIPOPROTEIN"/>
    <property type="match status" value="1"/>
</dbReference>
<dbReference type="Pfam" id="PF03923">
    <property type="entry name" value="Lipoprotein_16"/>
    <property type="match status" value="1"/>
</dbReference>
<organism evidence="1 2">
    <name type="scientific">Reinekea marinisedimentorum</name>
    <dbReference type="NCBI Taxonomy" id="230495"/>
    <lineage>
        <taxon>Bacteria</taxon>
        <taxon>Pseudomonadati</taxon>
        <taxon>Pseudomonadota</taxon>
        <taxon>Gammaproteobacteria</taxon>
        <taxon>Oceanospirillales</taxon>
        <taxon>Saccharospirillaceae</taxon>
        <taxon>Reinekea</taxon>
    </lineage>
</organism>
<reference evidence="1 2" key="1">
    <citation type="submission" date="2019-03" db="EMBL/GenBank/DDBJ databases">
        <title>Genomic Encyclopedia of Archaeal and Bacterial Type Strains, Phase II (KMG-II): from individual species to whole genera.</title>
        <authorList>
            <person name="Goeker M."/>
        </authorList>
    </citation>
    <scope>NUCLEOTIDE SEQUENCE [LARGE SCALE GENOMIC DNA]</scope>
    <source>
        <strain evidence="1 2">DSM 15388</strain>
    </source>
</reference>
<proteinExistence type="predicted"/>
<evidence type="ECO:0000313" key="1">
    <source>
        <dbReference type="EMBL" id="TCS42437.1"/>
    </source>
</evidence>
<comment type="caution">
    <text evidence="1">The sequence shown here is derived from an EMBL/GenBank/DDBJ whole genome shotgun (WGS) entry which is preliminary data.</text>
</comment>
<gene>
    <name evidence="1" type="ORF">BCF53_10398</name>
</gene>